<dbReference type="InterPro" id="IPR000719">
    <property type="entry name" value="Prot_kinase_dom"/>
</dbReference>
<evidence type="ECO:0000256" key="6">
    <source>
        <dbReference type="PROSITE-ProRule" id="PRU10141"/>
    </source>
</evidence>
<comment type="caution">
    <text evidence="8">The sequence shown here is derived from an EMBL/GenBank/DDBJ whole genome shotgun (WGS) entry which is preliminary data.</text>
</comment>
<gene>
    <name evidence="8" type="ORF">HYC85_017430</name>
</gene>
<keyword evidence="2" id="KW-0808">Transferase</keyword>
<keyword evidence="1" id="KW-0723">Serine/threonine-protein kinase</keyword>
<name>A0A7J7GRE5_CAMSI</name>
<evidence type="ECO:0000256" key="4">
    <source>
        <dbReference type="ARBA" id="ARBA00022777"/>
    </source>
</evidence>
<keyword evidence="4" id="KW-0418">Kinase</keyword>
<dbReference type="PANTHER" id="PTHR27002:SF679">
    <property type="entry name" value="CYSTEINE-RICH RECEPTOR-LIKE PROTEIN KINASE 10 ISOFORM X1"/>
    <property type="match status" value="1"/>
</dbReference>
<dbReference type="PROSITE" id="PS00107">
    <property type="entry name" value="PROTEIN_KINASE_ATP"/>
    <property type="match status" value="1"/>
</dbReference>
<dbReference type="PANTHER" id="PTHR27002">
    <property type="entry name" value="RECEPTOR-LIKE SERINE/THREONINE-PROTEIN KINASE SD1-8"/>
    <property type="match status" value="1"/>
</dbReference>
<evidence type="ECO:0000256" key="2">
    <source>
        <dbReference type="ARBA" id="ARBA00022679"/>
    </source>
</evidence>
<feature type="domain" description="Protein kinase" evidence="7">
    <location>
        <begin position="149"/>
        <end position="179"/>
    </location>
</feature>
<dbReference type="AlphaFoldDB" id="A0A7J7GRE5"/>
<dbReference type="InterPro" id="IPR011009">
    <property type="entry name" value="Kinase-like_dom_sf"/>
</dbReference>
<dbReference type="Proteomes" id="UP000593564">
    <property type="component" value="Unassembled WGS sequence"/>
</dbReference>
<dbReference type="GO" id="GO:0004674">
    <property type="term" value="F:protein serine/threonine kinase activity"/>
    <property type="evidence" value="ECO:0007669"/>
    <property type="project" value="UniProtKB-KW"/>
</dbReference>
<evidence type="ECO:0000256" key="5">
    <source>
        <dbReference type="ARBA" id="ARBA00022840"/>
    </source>
</evidence>
<dbReference type="PROSITE" id="PS50011">
    <property type="entry name" value="PROTEIN_KINASE_DOM"/>
    <property type="match status" value="1"/>
</dbReference>
<dbReference type="SUPFAM" id="SSF56112">
    <property type="entry name" value="Protein kinase-like (PK-like)"/>
    <property type="match status" value="1"/>
</dbReference>
<evidence type="ECO:0000313" key="9">
    <source>
        <dbReference type="Proteomes" id="UP000593564"/>
    </source>
</evidence>
<reference evidence="9" key="1">
    <citation type="journal article" date="2020" name="Nat. Commun.">
        <title>Genome assembly of wild tea tree DASZ reveals pedigree and selection history of tea varieties.</title>
        <authorList>
            <person name="Zhang W."/>
            <person name="Zhang Y."/>
            <person name="Qiu H."/>
            <person name="Guo Y."/>
            <person name="Wan H."/>
            <person name="Zhang X."/>
            <person name="Scossa F."/>
            <person name="Alseekh S."/>
            <person name="Zhang Q."/>
            <person name="Wang P."/>
            <person name="Xu L."/>
            <person name="Schmidt M.H."/>
            <person name="Jia X."/>
            <person name="Li D."/>
            <person name="Zhu A."/>
            <person name="Guo F."/>
            <person name="Chen W."/>
            <person name="Ni D."/>
            <person name="Usadel B."/>
            <person name="Fernie A.R."/>
            <person name="Wen W."/>
        </authorList>
    </citation>
    <scope>NUCLEOTIDE SEQUENCE [LARGE SCALE GENOMIC DNA]</scope>
    <source>
        <strain evidence="9">cv. G240</strain>
    </source>
</reference>
<dbReference type="InterPro" id="IPR017441">
    <property type="entry name" value="Protein_kinase_ATP_BS"/>
</dbReference>
<keyword evidence="5 6" id="KW-0067">ATP-binding</keyword>
<organism evidence="8 9">
    <name type="scientific">Camellia sinensis</name>
    <name type="common">Tea plant</name>
    <name type="synonym">Thea sinensis</name>
    <dbReference type="NCBI Taxonomy" id="4442"/>
    <lineage>
        <taxon>Eukaryota</taxon>
        <taxon>Viridiplantae</taxon>
        <taxon>Streptophyta</taxon>
        <taxon>Embryophyta</taxon>
        <taxon>Tracheophyta</taxon>
        <taxon>Spermatophyta</taxon>
        <taxon>Magnoliopsida</taxon>
        <taxon>eudicotyledons</taxon>
        <taxon>Gunneridae</taxon>
        <taxon>Pentapetalae</taxon>
        <taxon>asterids</taxon>
        <taxon>Ericales</taxon>
        <taxon>Theaceae</taxon>
        <taxon>Camellia</taxon>
    </lineage>
</organism>
<dbReference type="EMBL" id="JACBKZ010000008">
    <property type="protein sequence ID" value="KAF5943353.1"/>
    <property type="molecule type" value="Genomic_DNA"/>
</dbReference>
<feature type="binding site" evidence="6">
    <location>
        <position position="177"/>
    </location>
    <ligand>
        <name>ATP</name>
        <dbReference type="ChEBI" id="CHEBI:30616"/>
    </ligand>
</feature>
<sequence>MQEHSHDEDDMHLSAIVSEVNTVGSNPREWWIDTGATRRIYSKKKLFTTFESVTNGNIPQYNSENVLDDELGRFISVVNDTLHKLSRLAAFNASYEERQVSGQEVQLHEIGDPNKTDAHHQNLQARDNLNSQNFPFIDLVTLGAAIDNFSASNKLGQGGFGHVYKGQLLDGRKVAVKRL</sequence>
<evidence type="ECO:0000256" key="1">
    <source>
        <dbReference type="ARBA" id="ARBA00022527"/>
    </source>
</evidence>
<evidence type="ECO:0000256" key="3">
    <source>
        <dbReference type="ARBA" id="ARBA00022741"/>
    </source>
</evidence>
<reference evidence="8 9" key="2">
    <citation type="submission" date="2020-07" db="EMBL/GenBank/DDBJ databases">
        <title>Genome assembly of wild tea tree DASZ reveals pedigree and selection history of tea varieties.</title>
        <authorList>
            <person name="Zhang W."/>
        </authorList>
    </citation>
    <scope>NUCLEOTIDE SEQUENCE [LARGE SCALE GENOMIC DNA]</scope>
    <source>
        <strain evidence="9">cv. G240</strain>
        <tissue evidence="8">Leaf</tissue>
    </source>
</reference>
<dbReference type="GO" id="GO:0005886">
    <property type="term" value="C:plasma membrane"/>
    <property type="evidence" value="ECO:0007669"/>
    <property type="project" value="TreeGrafter"/>
</dbReference>
<keyword evidence="3 6" id="KW-0547">Nucleotide-binding</keyword>
<evidence type="ECO:0000313" key="8">
    <source>
        <dbReference type="EMBL" id="KAF5943353.1"/>
    </source>
</evidence>
<protein>
    <recommendedName>
        <fullName evidence="7">Protein kinase domain-containing protein</fullName>
    </recommendedName>
</protein>
<dbReference type="Gene3D" id="3.30.200.20">
    <property type="entry name" value="Phosphorylase Kinase, domain 1"/>
    <property type="match status" value="1"/>
</dbReference>
<proteinExistence type="predicted"/>
<dbReference type="GO" id="GO:0005524">
    <property type="term" value="F:ATP binding"/>
    <property type="evidence" value="ECO:0007669"/>
    <property type="project" value="UniProtKB-UniRule"/>
</dbReference>
<keyword evidence="9" id="KW-1185">Reference proteome</keyword>
<accession>A0A7J7GRE5</accession>
<evidence type="ECO:0000259" key="7">
    <source>
        <dbReference type="PROSITE" id="PS50011"/>
    </source>
</evidence>